<feature type="transmembrane region" description="Helical" evidence="1">
    <location>
        <begin position="38"/>
        <end position="56"/>
    </location>
</feature>
<evidence type="ECO:0000313" key="2">
    <source>
        <dbReference type="EMBL" id="NIJ52557.1"/>
    </source>
</evidence>
<reference evidence="2 3" key="1">
    <citation type="submission" date="2020-03" db="EMBL/GenBank/DDBJ databases">
        <title>Genomic Encyclopedia of Type Strains, Phase IV (KMG-IV): sequencing the most valuable type-strain genomes for metagenomic binning, comparative biology and taxonomic classification.</title>
        <authorList>
            <person name="Goeker M."/>
        </authorList>
    </citation>
    <scope>NUCLEOTIDE SEQUENCE [LARGE SCALE GENOMIC DNA]</scope>
    <source>
        <strain evidence="2 3">DSM 102865</strain>
    </source>
</reference>
<dbReference type="RefSeq" id="WP_167269105.1">
    <property type="nucleotide sequence ID" value="NZ_JAASQJ010000002.1"/>
</dbReference>
<comment type="caution">
    <text evidence="2">The sequence shown here is derived from an EMBL/GenBank/DDBJ whole genome shotgun (WGS) entry which is preliminary data.</text>
</comment>
<keyword evidence="3" id="KW-1185">Reference proteome</keyword>
<feature type="transmembrane region" description="Helical" evidence="1">
    <location>
        <begin position="6"/>
        <end position="26"/>
    </location>
</feature>
<feature type="transmembrane region" description="Helical" evidence="1">
    <location>
        <begin position="76"/>
        <end position="98"/>
    </location>
</feature>
<keyword evidence="1" id="KW-0472">Membrane</keyword>
<gene>
    <name evidence="2" type="ORF">FHS68_001727</name>
</gene>
<proteinExistence type="predicted"/>
<sequence>METFGISSFTFWSAYIASNLVAITLIWSSSKYPRYTKAAFFAIFIAAASVNTYIALDSPWAYQDYADTAVPLYKQFILGAFEAIITPMVLIIAFAQMMIAVSMLLKGKPLIAGCWAGMIFGISIAPLGFYAAFPSTILMAVALFRLQRNENATAPSTKSSKAARIVTFALK</sequence>
<keyword evidence="1" id="KW-1133">Transmembrane helix</keyword>
<keyword evidence="1" id="KW-0812">Transmembrane</keyword>
<organism evidence="2 3">
    <name type="scientific">Dyadobacter arcticus</name>
    <dbReference type="NCBI Taxonomy" id="1078754"/>
    <lineage>
        <taxon>Bacteria</taxon>
        <taxon>Pseudomonadati</taxon>
        <taxon>Bacteroidota</taxon>
        <taxon>Cytophagia</taxon>
        <taxon>Cytophagales</taxon>
        <taxon>Spirosomataceae</taxon>
        <taxon>Dyadobacter</taxon>
    </lineage>
</organism>
<accession>A0ABX0UI14</accession>
<dbReference type="Proteomes" id="UP001179181">
    <property type="component" value="Unassembled WGS sequence"/>
</dbReference>
<name>A0ABX0UI14_9BACT</name>
<evidence type="ECO:0000313" key="3">
    <source>
        <dbReference type="Proteomes" id="UP001179181"/>
    </source>
</evidence>
<protein>
    <submittedName>
        <fullName evidence="2">Uncharacterized protein</fullName>
    </submittedName>
</protein>
<feature type="transmembrane region" description="Helical" evidence="1">
    <location>
        <begin position="110"/>
        <end position="133"/>
    </location>
</feature>
<evidence type="ECO:0000256" key="1">
    <source>
        <dbReference type="SAM" id="Phobius"/>
    </source>
</evidence>
<dbReference type="EMBL" id="JAASQJ010000002">
    <property type="protein sequence ID" value="NIJ52557.1"/>
    <property type="molecule type" value="Genomic_DNA"/>
</dbReference>